<keyword evidence="2" id="KW-0238">DNA-binding</keyword>
<dbReference type="SMART" id="SM00342">
    <property type="entry name" value="HTH_ARAC"/>
    <property type="match status" value="1"/>
</dbReference>
<dbReference type="InterPro" id="IPR009057">
    <property type="entry name" value="Homeodomain-like_sf"/>
</dbReference>
<dbReference type="AlphaFoldDB" id="A0A229SYI2"/>
<sequence>MRQQVFIVAFEGVRLGSLGTVSDAMALSDRYRGRVYGGHAFYPSGTEVSGLQVRVLTPTGDGVRAAAGIRLAADGRVGGDVTAKAVFLPAFDDLAAVRPPGWDAVLPWLRQQHAGGALLAAAGASVLALAEAGLLDGHEAVADGRIAQYIETHHPAVSLLPGLPILATGNLITAATADGEQELARELVRRIGSPNQLAWLDEELGHRASPDPVPDATVRRFLQLARESYAEPDSIAAIAARLGTTERTLRRRCHAALGENPSDVLRRLRLDAARIMLCRSSIPVERVGALVGYADAAAFRGQFRRRFGQSPSSVRRAAADPQ</sequence>
<dbReference type="RefSeq" id="WP_093950495.1">
    <property type="nucleotide sequence ID" value="NZ_NMUL01000030.1"/>
</dbReference>
<dbReference type="Gene3D" id="3.40.50.880">
    <property type="match status" value="1"/>
</dbReference>
<dbReference type="GO" id="GO:0043565">
    <property type="term" value="F:sequence-specific DNA binding"/>
    <property type="evidence" value="ECO:0007669"/>
    <property type="project" value="InterPro"/>
</dbReference>
<dbReference type="SUPFAM" id="SSF46689">
    <property type="entry name" value="Homeodomain-like"/>
    <property type="match status" value="1"/>
</dbReference>
<dbReference type="InterPro" id="IPR050204">
    <property type="entry name" value="AraC_XylS_family_regulators"/>
</dbReference>
<keyword evidence="3" id="KW-0804">Transcription</keyword>
<keyword evidence="6" id="KW-1185">Reference proteome</keyword>
<evidence type="ECO:0000313" key="5">
    <source>
        <dbReference type="EMBL" id="OXM64125.1"/>
    </source>
</evidence>
<dbReference type="SUPFAM" id="SSF52317">
    <property type="entry name" value="Class I glutamine amidotransferase-like"/>
    <property type="match status" value="1"/>
</dbReference>
<evidence type="ECO:0000313" key="6">
    <source>
        <dbReference type="Proteomes" id="UP000215199"/>
    </source>
</evidence>
<dbReference type="Proteomes" id="UP000215199">
    <property type="component" value="Unassembled WGS sequence"/>
</dbReference>
<reference evidence="6" key="1">
    <citation type="submission" date="2017-07" db="EMBL/GenBank/DDBJ databases">
        <title>Comparative genome mining reveals phylogenetic distribution patterns of secondary metabolites in Amycolatopsis.</title>
        <authorList>
            <person name="Adamek M."/>
            <person name="Alanjary M."/>
            <person name="Sales-Ortells H."/>
            <person name="Goodfellow M."/>
            <person name="Bull A.T."/>
            <person name="Kalinowski J."/>
            <person name="Ziemert N."/>
        </authorList>
    </citation>
    <scope>NUCLEOTIDE SEQUENCE [LARGE SCALE GENOMIC DNA]</scope>
    <source>
        <strain evidence="6">H5</strain>
    </source>
</reference>
<name>A0A229SYI2_9PSEU</name>
<keyword evidence="1" id="KW-0805">Transcription regulation</keyword>
<dbReference type="Pfam" id="PF12833">
    <property type="entry name" value="HTH_18"/>
    <property type="match status" value="1"/>
</dbReference>
<dbReference type="OrthoDB" id="3637847at2"/>
<gene>
    <name evidence="5" type="ORF">CF165_27680</name>
</gene>
<proteinExistence type="predicted"/>
<dbReference type="InterPro" id="IPR029062">
    <property type="entry name" value="Class_I_gatase-like"/>
</dbReference>
<comment type="caution">
    <text evidence="5">The sequence shown here is derived from an EMBL/GenBank/DDBJ whole genome shotgun (WGS) entry which is preliminary data.</text>
</comment>
<dbReference type="Gene3D" id="1.10.10.60">
    <property type="entry name" value="Homeodomain-like"/>
    <property type="match status" value="1"/>
</dbReference>
<evidence type="ECO:0000256" key="2">
    <source>
        <dbReference type="ARBA" id="ARBA00023125"/>
    </source>
</evidence>
<feature type="domain" description="HTH araC/xylS-type" evidence="4">
    <location>
        <begin position="219"/>
        <end position="317"/>
    </location>
</feature>
<dbReference type="GO" id="GO:0003700">
    <property type="term" value="F:DNA-binding transcription factor activity"/>
    <property type="evidence" value="ECO:0007669"/>
    <property type="project" value="InterPro"/>
</dbReference>
<dbReference type="PROSITE" id="PS01124">
    <property type="entry name" value="HTH_ARAC_FAMILY_2"/>
    <property type="match status" value="1"/>
</dbReference>
<dbReference type="InterPro" id="IPR018062">
    <property type="entry name" value="HTH_AraC-typ_CS"/>
</dbReference>
<dbReference type="PROSITE" id="PS00041">
    <property type="entry name" value="HTH_ARAC_FAMILY_1"/>
    <property type="match status" value="1"/>
</dbReference>
<dbReference type="EMBL" id="NMUL01000030">
    <property type="protein sequence ID" value="OXM64125.1"/>
    <property type="molecule type" value="Genomic_DNA"/>
</dbReference>
<protein>
    <submittedName>
        <fullName evidence="5">AraC family transcriptional regulator</fullName>
    </submittedName>
</protein>
<accession>A0A229SYI2</accession>
<organism evidence="5 6">
    <name type="scientific">Amycolatopsis vastitatis</name>
    <dbReference type="NCBI Taxonomy" id="1905142"/>
    <lineage>
        <taxon>Bacteria</taxon>
        <taxon>Bacillati</taxon>
        <taxon>Actinomycetota</taxon>
        <taxon>Actinomycetes</taxon>
        <taxon>Pseudonocardiales</taxon>
        <taxon>Pseudonocardiaceae</taxon>
        <taxon>Amycolatopsis</taxon>
    </lineage>
</organism>
<evidence type="ECO:0000259" key="4">
    <source>
        <dbReference type="PROSITE" id="PS01124"/>
    </source>
</evidence>
<evidence type="ECO:0000256" key="3">
    <source>
        <dbReference type="ARBA" id="ARBA00023163"/>
    </source>
</evidence>
<dbReference type="InterPro" id="IPR018060">
    <property type="entry name" value="HTH_AraC"/>
</dbReference>
<dbReference type="PANTHER" id="PTHR46796">
    <property type="entry name" value="HTH-TYPE TRANSCRIPTIONAL ACTIVATOR RHAS-RELATED"/>
    <property type="match status" value="1"/>
</dbReference>
<evidence type="ECO:0000256" key="1">
    <source>
        <dbReference type="ARBA" id="ARBA00023015"/>
    </source>
</evidence>